<name>A0AAE3EHV3_9SPIR</name>
<dbReference type="EC" id="2.7.7.65" evidence="2"/>
<keyword evidence="9" id="KW-1185">Reference proteome</keyword>
<dbReference type="InterPro" id="IPR043128">
    <property type="entry name" value="Rev_trsase/Diguanyl_cyclase"/>
</dbReference>
<proteinExistence type="inferred from homology"/>
<dbReference type="InterPro" id="IPR029787">
    <property type="entry name" value="Nucleotide_cyclase"/>
</dbReference>
<evidence type="ECO:0000256" key="1">
    <source>
        <dbReference type="ARBA" id="ARBA00010587"/>
    </source>
</evidence>
<evidence type="ECO:0000256" key="5">
    <source>
        <dbReference type="ARBA" id="ARBA00034247"/>
    </source>
</evidence>
<dbReference type="RefSeq" id="WP_230753971.1">
    <property type="nucleotide sequence ID" value="NZ_JAINWA010000001.1"/>
</dbReference>
<dbReference type="GO" id="GO:0005886">
    <property type="term" value="C:plasma membrane"/>
    <property type="evidence" value="ECO:0007669"/>
    <property type="project" value="TreeGrafter"/>
</dbReference>
<dbReference type="Pfam" id="PF00990">
    <property type="entry name" value="GGDEF"/>
    <property type="match status" value="1"/>
</dbReference>
<dbReference type="CDD" id="cd12107">
    <property type="entry name" value="Hemerythrin"/>
    <property type="match status" value="1"/>
</dbReference>
<dbReference type="GO" id="GO:0046872">
    <property type="term" value="F:metal ion binding"/>
    <property type="evidence" value="ECO:0007669"/>
    <property type="project" value="UniProtKB-KW"/>
</dbReference>
<keyword evidence="8" id="KW-0808">Transferase</keyword>
<dbReference type="PANTHER" id="PTHR45138:SF9">
    <property type="entry name" value="DIGUANYLATE CYCLASE DGCM-RELATED"/>
    <property type="match status" value="1"/>
</dbReference>
<keyword evidence="8" id="KW-0548">Nucleotidyltransferase</keyword>
<dbReference type="NCBIfam" id="TIGR00254">
    <property type="entry name" value="GGDEF"/>
    <property type="match status" value="1"/>
</dbReference>
<evidence type="ECO:0000313" key="9">
    <source>
        <dbReference type="Proteomes" id="UP001198163"/>
    </source>
</evidence>
<evidence type="ECO:0000256" key="4">
    <source>
        <dbReference type="ARBA" id="ARBA00023004"/>
    </source>
</evidence>
<evidence type="ECO:0000256" key="2">
    <source>
        <dbReference type="ARBA" id="ARBA00012528"/>
    </source>
</evidence>
<dbReference type="InterPro" id="IPR000160">
    <property type="entry name" value="GGDEF_dom"/>
</dbReference>
<keyword evidence="6" id="KW-0812">Transmembrane</keyword>
<keyword evidence="6" id="KW-0472">Membrane</keyword>
<comment type="similarity">
    <text evidence="1">Belongs to the hemerythrin family.</text>
</comment>
<dbReference type="SMART" id="SM00267">
    <property type="entry name" value="GGDEF"/>
    <property type="match status" value="1"/>
</dbReference>
<sequence>MQIKSRLYILGMLLFLSLGPAFAQKILVVNTFNPTYPWSAYFNLGLRQYADEKKGAIELYFEELDITRFSDPDKIENFASFLAAKYESVQLDGVIGNSDQACNFIEEKCGFATDLPKAYYTSNLEYAADNVLCLDSQYALGIRKTWALMQSVFPEMTEVFLIEGDPATSATVAAELASLVPDTIALTVFKDFTFAELEDRLKALPPTAAVVYTFVTRDSEGTQTIPRVHLSRLAEISPAPIFTLWETLVGSGTVGGHVLSAIRTSRELLRGIEEYLQTGSFSEDYSITRCMIDWTAMDRYGLETGKIPEDAFVINKPDPFYITHAKLILVVVNIVLIAFFLILLTGILIIIHSYRKLRTVNAELSIEREKAQALALHDPLTNLLNRRAIEPMIQFEMNRKKRANAPVSLLIIDIDHFKKVNDTYGHDVGDIVLKRLAETLTEYRRSTDLVARWGGEEFAALLSDTEESQAIVLAEKIRKACENLRFEECDGITVSIGVAELIADETFDSWFKRADAALYTAKKTGRNKTIAASGMDPETAGQETGHELLLLHLVWKDEYSVGVDIYDHQHRELFALSNKLIDAIVNSEGEDTIQAILKELHAHTEEHYIDEQNYLEKRNCSLIGHHKQEHIRLLSRLTGLTQDYAEGKTSTYDFILFICNDLISKHILGEDALSFADIRM</sequence>
<keyword evidence="6" id="KW-1133">Transmembrane helix</keyword>
<dbReference type="InterPro" id="IPR035938">
    <property type="entry name" value="Hemerythrin-like_sf"/>
</dbReference>
<protein>
    <recommendedName>
        <fullName evidence="2">diguanylate cyclase</fullName>
        <ecNumber evidence="2">2.7.7.65</ecNumber>
    </recommendedName>
</protein>
<dbReference type="SUPFAM" id="SSF55073">
    <property type="entry name" value="Nucleotide cyclase"/>
    <property type="match status" value="1"/>
</dbReference>
<evidence type="ECO:0000256" key="6">
    <source>
        <dbReference type="SAM" id="Phobius"/>
    </source>
</evidence>
<dbReference type="Gene3D" id="1.20.120.50">
    <property type="entry name" value="Hemerythrin-like"/>
    <property type="match status" value="1"/>
</dbReference>
<dbReference type="InterPro" id="IPR012312">
    <property type="entry name" value="Hemerythrin-like"/>
</dbReference>
<evidence type="ECO:0000256" key="3">
    <source>
        <dbReference type="ARBA" id="ARBA00022723"/>
    </source>
</evidence>
<dbReference type="FunFam" id="3.30.70.270:FF:000001">
    <property type="entry name" value="Diguanylate cyclase domain protein"/>
    <property type="match status" value="1"/>
</dbReference>
<dbReference type="GO" id="GO:1902201">
    <property type="term" value="P:negative regulation of bacterial-type flagellum-dependent cell motility"/>
    <property type="evidence" value="ECO:0007669"/>
    <property type="project" value="TreeGrafter"/>
</dbReference>
<dbReference type="Pfam" id="PF01814">
    <property type="entry name" value="Hemerythrin"/>
    <property type="match status" value="1"/>
</dbReference>
<accession>A0AAE3EHV3</accession>
<dbReference type="GO" id="GO:0043709">
    <property type="term" value="P:cell adhesion involved in single-species biofilm formation"/>
    <property type="evidence" value="ECO:0007669"/>
    <property type="project" value="TreeGrafter"/>
</dbReference>
<dbReference type="PROSITE" id="PS50887">
    <property type="entry name" value="GGDEF"/>
    <property type="match status" value="1"/>
</dbReference>
<keyword evidence="4" id="KW-0408">Iron</keyword>
<dbReference type="Gene3D" id="3.30.70.270">
    <property type="match status" value="1"/>
</dbReference>
<dbReference type="SUPFAM" id="SSF47188">
    <property type="entry name" value="Hemerythrin-like"/>
    <property type="match status" value="1"/>
</dbReference>
<comment type="catalytic activity">
    <reaction evidence="5">
        <text>2 GTP = 3',3'-c-di-GMP + 2 diphosphate</text>
        <dbReference type="Rhea" id="RHEA:24898"/>
        <dbReference type="ChEBI" id="CHEBI:33019"/>
        <dbReference type="ChEBI" id="CHEBI:37565"/>
        <dbReference type="ChEBI" id="CHEBI:58805"/>
        <dbReference type="EC" id="2.7.7.65"/>
    </reaction>
</comment>
<dbReference type="InterPro" id="IPR050469">
    <property type="entry name" value="Diguanylate_Cyclase"/>
</dbReference>
<dbReference type="Proteomes" id="UP001198163">
    <property type="component" value="Unassembled WGS sequence"/>
</dbReference>
<dbReference type="CDD" id="cd01949">
    <property type="entry name" value="GGDEF"/>
    <property type="match status" value="1"/>
</dbReference>
<feature type="transmembrane region" description="Helical" evidence="6">
    <location>
        <begin position="327"/>
        <end position="351"/>
    </location>
</feature>
<reference evidence="8" key="1">
    <citation type="submission" date="2021-08" db="EMBL/GenBank/DDBJ databases">
        <title>Comparative analyses of Brucepasteria parasyntrophica and Teretinema zuelzerae.</title>
        <authorList>
            <person name="Song Y."/>
            <person name="Brune A."/>
        </authorList>
    </citation>
    <scope>NUCLEOTIDE SEQUENCE</scope>
    <source>
        <strain evidence="8">DSM 1903</strain>
    </source>
</reference>
<dbReference type="AlphaFoldDB" id="A0AAE3EHV3"/>
<comment type="caution">
    <text evidence="8">The sequence shown here is derived from an EMBL/GenBank/DDBJ whole genome shotgun (WGS) entry which is preliminary data.</text>
</comment>
<dbReference type="InterPro" id="IPR012827">
    <property type="entry name" value="Hemerythrin_metal-bd"/>
</dbReference>
<dbReference type="GO" id="GO:0052621">
    <property type="term" value="F:diguanylate cyclase activity"/>
    <property type="evidence" value="ECO:0007669"/>
    <property type="project" value="UniProtKB-EC"/>
</dbReference>
<feature type="domain" description="GGDEF" evidence="7">
    <location>
        <begin position="405"/>
        <end position="534"/>
    </location>
</feature>
<dbReference type="EMBL" id="JAINWA010000001">
    <property type="protein sequence ID" value="MCD1654096.1"/>
    <property type="molecule type" value="Genomic_DNA"/>
</dbReference>
<organism evidence="8 9">
    <name type="scientific">Teretinema zuelzerae</name>
    <dbReference type="NCBI Taxonomy" id="156"/>
    <lineage>
        <taxon>Bacteria</taxon>
        <taxon>Pseudomonadati</taxon>
        <taxon>Spirochaetota</taxon>
        <taxon>Spirochaetia</taxon>
        <taxon>Spirochaetales</taxon>
        <taxon>Treponemataceae</taxon>
        <taxon>Teretinema</taxon>
    </lineage>
</organism>
<dbReference type="PANTHER" id="PTHR45138">
    <property type="entry name" value="REGULATORY COMPONENTS OF SENSORY TRANSDUCTION SYSTEM"/>
    <property type="match status" value="1"/>
</dbReference>
<dbReference type="NCBIfam" id="TIGR02481">
    <property type="entry name" value="hemeryth_dom"/>
    <property type="match status" value="1"/>
</dbReference>
<evidence type="ECO:0000313" key="8">
    <source>
        <dbReference type="EMBL" id="MCD1654096.1"/>
    </source>
</evidence>
<gene>
    <name evidence="8" type="ORF">K7J14_05200</name>
</gene>
<keyword evidence="3" id="KW-0479">Metal-binding</keyword>
<evidence type="ECO:0000259" key="7">
    <source>
        <dbReference type="PROSITE" id="PS50887"/>
    </source>
</evidence>